<dbReference type="AlphaFoldDB" id="A0A6C1B7E8"/>
<evidence type="ECO:0000313" key="2">
    <source>
        <dbReference type="Proteomes" id="UP000501991"/>
    </source>
</evidence>
<accession>A0A6C1B7E8</accession>
<organism evidence="1 2">
    <name type="scientific">Nitrogeniibacter mangrovi</name>
    <dbReference type="NCBI Taxonomy" id="2016596"/>
    <lineage>
        <taxon>Bacteria</taxon>
        <taxon>Pseudomonadati</taxon>
        <taxon>Pseudomonadota</taxon>
        <taxon>Betaproteobacteria</taxon>
        <taxon>Rhodocyclales</taxon>
        <taxon>Zoogloeaceae</taxon>
        <taxon>Nitrogeniibacter</taxon>
    </lineage>
</organism>
<protein>
    <submittedName>
        <fullName evidence="1">Uncharacterized protein</fullName>
    </submittedName>
</protein>
<dbReference type="EMBL" id="CP048836">
    <property type="protein sequence ID" value="QID19397.1"/>
    <property type="molecule type" value="Genomic_DNA"/>
</dbReference>
<keyword evidence="2" id="KW-1185">Reference proteome</keyword>
<proteinExistence type="predicted"/>
<evidence type="ECO:0000313" key="1">
    <source>
        <dbReference type="EMBL" id="QID19397.1"/>
    </source>
</evidence>
<dbReference type="KEGG" id="azq:G3580_18310"/>
<reference evidence="1 2" key="1">
    <citation type="submission" date="2020-02" db="EMBL/GenBank/DDBJ databases">
        <title>Nitrogenibacter mangrovi gen. nov., sp. nov. isolated from mangrove sediment, a denitrifying betaproteobacterium.</title>
        <authorList>
            <person name="Liao H."/>
            <person name="Tian Y."/>
        </authorList>
    </citation>
    <scope>NUCLEOTIDE SEQUENCE [LARGE SCALE GENOMIC DNA]</scope>
    <source>
        <strain evidence="1 2">M9-3-2</strain>
    </source>
</reference>
<name>A0A6C1B7E8_9RHOO</name>
<dbReference type="RefSeq" id="WP_173767963.1">
    <property type="nucleotide sequence ID" value="NZ_CP048836.1"/>
</dbReference>
<dbReference type="Proteomes" id="UP000501991">
    <property type="component" value="Chromosome"/>
</dbReference>
<sequence>MKPNRPMRQPSSNERGAILLHTLVLLALMATLLLIIVANSNRGIDTARAVDDRVARQADMDSIIDLVVYDIVREGVRSGWLQKSAAFVSAPAPYQDYKVRVVDVRGLVDVNDGAVDLVRAVLADISIDASRQWKRRTGARYRNLVDFAHDTHLDANELFCLSVNATTHSRRSEPGPRFAPKSARHFIRQRSEHPNSVMEEFSGGVAGQAFQIVVLTPDNFEAYELTAYVTGRIDLPILVREVLWLPSQCAGLEHL</sequence>
<gene>
    <name evidence="1" type="ORF">G3580_18310</name>
</gene>